<dbReference type="PATRIC" id="fig|1308866.3.peg.2159"/>
<reference evidence="2 3" key="1">
    <citation type="submission" date="2013-03" db="EMBL/GenBank/DDBJ databases">
        <title>Draft genome sequence of Gracibacillus halophilus YIM-C55.5, a moderately halophilic and thermophilic organism from the Xiaochaidamu salt lake.</title>
        <authorList>
            <person name="Sugumar T."/>
            <person name="Polireddy D.R."/>
            <person name="Antony A."/>
            <person name="Madhava Y.R."/>
            <person name="Sivakumar N."/>
        </authorList>
    </citation>
    <scope>NUCLEOTIDE SEQUENCE [LARGE SCALE GENOMIC DNA]</scope>
    <source>
        <strain evidence="2 3">YIM-C55.5</strain>
    </source>
</reference>
<evidence type="ECO:0000313" key="3">
    <source>
        <dbReference type="Proteomes" id="UP000012283"/>
    </source>
</evidence>
<keyword evidence="3" id="KW-1185">Reference proteome</keyword>
<proteinExistence type="predicted"/>
<dbReference type="AlphaFoldDB" id="N4WPS5"/>
<organism evidence="2 3">
    <name type="scientific">Gracilibacillus halophilus YIM-C55.5</name>
    <dbReference type="NCBI Taxonomy" id="1308866"/>
    <lineage>
        <taxon>Bacteria</taxon>
        <taxon>Bacillati</taxon>
        <taxon>Bacillota</taxon>
        <taxon>Bacilli</taxon>
        <taxon>Bacillales</taxon>
        <taxon>Bacillaceae</taxon>
        <taxon>Gracilibacillus</taxon>
    </lineage>
</organism>
<dbReference type="InterPro" id="IPR047753">
    <property type="entry name" value="YtzI-like"/>
</dbReference>
<dbReference type="NCBIfam" id="NF033232">
    <property type="entry name" value="small_YtzI"/>
    <property type="match status" value="1"/>
</dbReference>
<accession>N4WPS5</accession>
<evidence type="ECO:0000256" key="1">
    <source>
        <dbReference type="SAM" id="MobiDB-lite"/>
    </source>
</evidence>
<comment type="caution">
    <text evidence="2">The sequence shown here is derived from an EMBL/GenBank/DDBJ whole genome shotgun (WGS) entry which is preliminary data.</text>
</comment>
<sequence length="51" mass="5915">MWVIFIVCLAVIIFVLGATLFTINKGYSFNQTVDPHPDEQNEEEKKKDEDK</sequence>
<feature type="region of interest" description="Disordered" evidence="1">
    <location>
        <begin position="32"/>
        <end position="51"/>
    </location>
</feature>
<dbReference type="Proteomes" id="UP000012283">
    <property type="component" value="Unassembled WGS sequence"/>
</dbReference>
<evidence type="ECO:0008006" key="4">
    <source>
        <dbReference type="Google" id="ProtNLM"/>
    </source>
</evidence>
<protein>
    <recommendedName>
        <fullName evidence="4">Tumour necrosis factor receptor superfamily member 19</fullName>
    </recommendedName>
</protein>
<feature type="compositionally biased region" description="Basic and acidic residues" evidence="1">
    <location>
        <begin position="35"/>
        <end position="51"/>
    </location>
</feature>
<dbReference type="RefSeq" id="WP_003470111.1">
    <property type="nucleotide sequence ID" value="NZ_APML01000042.1"/>
</dbReference>
<dbReference type="eggNOG" id="ENOG5033GYQ">
    <property type="taxonomic scope" value="Bacteria"/>
</dbReference>
<gene>
    <name evidence="2" type="ORF">J416_10646</name>
</gene>
<evidence type="ECO:0000313" key="2">
    <source>
        <dbReference type="EMBL" id="ENH96465.1"/>
    </source>
</evidence>
<dbReference type="EMBL" id="APML01000042">
    <property type="protein sequence ID" value="ENH96465.1"/>
    <property type="molecule type" value="Genomic_DNA"/>
</dbReference>
<name>N4WPS5_9BACI</name>